<dbReference type="KEGG" id="glz:GLAREA_11540"/>
<name>S3CI65_GLAL2</name>
<sequence>MDNTASGIEEPEFSSLRTVVYDGLPLRQLTSLEINDMERATVANETWVPLEGMQIIDLELGTELQLSNSSLAKRGGDNRAVMYGRNGCEGVEYLSVAHFGCDLACFNVKTGEGYGFGSAWLWQQVPIFYKPTAQIYHQLDCEGSRSQEAKVYFVGYDSAYDGT</sequence>
<organism evidence="1 2">
    <name type="scientific">Glarea lozoyensis (strain ATCC 20868 / MF5171)</name>
    <dbReference type="NCBI Taxonomy" id="1116229"/>
    <lineage>
        <taxon>Eukaryota</taxon>
        <taxon>Fungi</taxon>
        <taxon>Dikarya</taxon>
        <taxon>Ascomycota</taxon>
        <taxon>Pezizomycotina</taxon>
        <taxon>Leotiomycetes</taxon>
        <taxon>Helotiales</taxon>
        <taxon>Helotiaceae</taxon>
        <taxon>Glarea</taxon>
    </lineage>
</organism>
<reference evidence="1 2" key="1">
    <citation type="journal article" date="2013" name="BMC Genomics">
        <title>Genomics-driven discovery of the pneumocandin biosynthetic gene cluster in the fungus Glarea lozoyensis.</title>
        <authorList>
            <person name="Chen L."/>
            <person name="Yue Q."/>
            <person name="Zhang X."/>
            <person name="Xiang M."/>
            <person name="Wang C."/>
            <person name="Li S."/>
            <person name="Che Y."/>
            <person name="Ortiz-Lopez F.J."/>
            <person name="Bills G.F."/>
            <person name="Liu X."/>
            <person name="An Z."/>
        </authorList>
    </citation>
    <scope>NUCLEOTIDE SEQUENCE [LARGE SCALE GENOMIC DNA]</scope>
    <source>
        <strain evidence="2">ATCC 20868 / MF5171</strain>
    </source>
</reference>
<dbReference type="Proteomes" id="UP000016922">
    <property type="component" value="Unassembled WGS sequence"/>
</dbReference>
<dbReference type="HOGENOM" id="CLU_1627205_0_0_1"/>
<dbReference type="GeneID" id="19470581"/>
<proteinExistence type="predicted"/>
<evidence type="ECO:0000313" key="2">
    <source>
        <dbReference type="Proteomes" id="UP000016922"/>
    </source>
</evidence>
<dbReference type="EMBL" id="KE145372">
    <property type="protein sequence ID" value="EPE24959.1"/>
    <property type="molecule type" value="Genomic_DNA"/>
</dbReference>
<protein>
    <submittedName>
        <fullName evidence="1">Uncharacterized protein</fullName>
    </submittedName>
</protein>
<dbReference type="RefSeq" id="XP_008087874.1">
    <property type="nucleotide sequence ID" value="XM_008089683.1"/>
</dbReference>
<dbReference type="OrthoDB" id="10644541at2759"/>
<evidence type="ECO:0000313" key="1">
    <source>
        <dbReference type="EMBL" id="EPE24959.1"/>
    </source>
</evidence>
<gene>
    <name evidence="1" type="ORF">GLAREA_11540</name>
</gene>
<accession>S3CI65</accession>
<dbReference type="AlphaFoldDB" id="S3CI65"/>
<keyword evidence="2" id="KW-1185">Reference proteome</keyword>